<feature type="transmembrane region" description="Helical" evidence="1">
    <location>
        <begin position="112"/>
        <end position="132"/>
    </location>
</feature>
<keyword evidence="1" id="KW-0812">Transmembrane</keyword>
<sequence>MRRHDDSEAKGAWAMERRADPDWAWLRETYGLEYAECDLLRRAVERGEAVPQERLREPAAAYARRLLQRPWWLRRGSARFHGWGMVGVGLGFCLADAVALMVAGALVTVESAVVHGAFLLVILSFVVNRQWLLARRIQRSARLNSMKE</sequence>
<comment type="caution">
    <text evidence="2">The sequence shown here is derived from an EMBL/GenBank/DDBJ whole genome shotgun (WGS) entry which is preliminary data.</text>
</comment>
<organism evidence="2 3">
    <name type="scientific">Actinomadura logoneensis</name>
    <dbReference type="NCBI Taxonomy" id="2293572"/>
    <lineage>
        <taxon>Bacteria</taxon>
        <taxon>Bacillati</taxon>
        <taxon>Actinomycetota</taxon>
        <taxon>Actinomycetes</taxon>
        <taxon>Streptosporangiales</taxon>
        <taxon>Thermomonosporaceae</taxon>
        <taxon>Actinomadura</taxon>
    </lineage>
</organism>
<dbReference type="RefSeq" id="WP_117358606.1">
    <property type="nucleotide sequence ID" value="NZ_QURH01000295.1"/>
</dbReference>
<dbReference type="Proteomes" id="UP000261811">
    <property type="component" value="Unassembled WGS sequence"/>
</dbReference>
<gene>
    <name evidence="2" type="ORF">DZF91_17940</name>
</gene>
<keyword evidence="3" id="KW-1185">Reference proteome</keyword>
<keyword evidence="1" id="KW-1133">Transmembrane helix</keyword>
<protein>
    <submittedName>
        <fullName evidence="2">Uncharacterized protein</fullName>
    </submittedName>
</protein>
<evidence type="ECO:0000313" key="2">
    <source>
        <dbReference type="EMBL" id="RFU40301.1"/>
    </source>
</evidence>
<name>A0A372JJW2_9ACTN</name>
<keyword evidence="1" id="KW-0472">Membrane</keyword>
<dbReference type="EMBL" id="QURH01000295">
    <property type="protein sequence ID" value="RFU40301.1"/>
    <property type="molecule type" value="Genomic_DNA"/>
</dbReference>
<evidence type="ECO:0000256" key="1">
    <source>
        <dbReference type="SAM" id="Phobius"/>
    </source>
</evidence>
<proteinExistence type="predicted"/>
<feature type="transmembrane region" description="Helical" evidence="1">
    <location>
        <begin position="83"/>
        <end position="106"/>
    </location>
</feature>
<evidence type="ECO:0000313" key="3">
    <source>
        <dbReference type="Proteomes" id="UP000261811"/>
    </source>
</evidence>
<accession>A0A372JJW2</accession>
<dbReference type="AlphaFoldDB" id="A0A372JJW2"/>
<reference evidence="2 3" key="1">
    <citation type="submission" date="2018-08" db="EMBL/GenBank/DDBJ databases">
        <title>Actinomadura jelena sp. nov., a novel Actinomycete isolated from soil in Chad.</title>
        <authorList>
            <person name="Shi L."/>
        </authorList>
    </citation>
    <scope>NUCLEOTIDE SEQUENCE [LARGE SCALE GENOMIC DNA]</scope>
    <source>
        <strain evidence="2 3">NEAU-G17</strain>
    </source>
</reference>